<dbReference type="Proteomes" id="UP000007800">
    <property type="component" value="Unassembled WGS sequence"/>
</dbReference>
<protein>
    <submittedName>
        <fullName evidence="1">Uncharacterized protein</fullName>
    </submittedName>
</protein>
<gene>
    <name evidence="1" type="ORF">Pmar_PMAR011797</name>
</gene>
<proteinExistence type="predicted"/>
<dbReference type="GeneID" id="9042952"/>
<dbReference type="InParanoid" id="C5LCR6"/>
<organism evidence="2">
    <name type="scientific">Perkinsus marinus (strain ATCC 50983 / TXsc)</name>
    <dbReference type="NCBI Taxonomy" id="423536"/>
    <lineage>
        <taxon>Eukaryota</taxon>
        <taxon>Sar</taxon>
        <taxon>Alveolata</taxon>
        <taxon>Perkinsozoa</taxon>
        <taxon>Perkinsea</taxon>
        <taxon>Perkinsida</taxon>
        <taxon>Perkinsidae</taxon>
        <taxon>Perkinsus</taxon>
    </lineage>
</organism>
<sequence>AWRTVRSIETPPIIAVVAPTPSSCYMSAVYSASPSLTWQVIISPRQSPFITYPLQGASDGVALVPYPTINGPTVERRWPVSTRASRHC</sequence>
<reference evidence="1 2" key="1">
    <citation type="submission" date="2008-07" db="EMBL/GenBank/DDBJ databases">
        <authorList>
            <person name="El-Sayed N."/>
            <person name="Caler E."/>
            <person name="Inman J."/>
            <person name="Amedeo P."/>
            <person name="Hass B."/>
            <person name="Wortman J."/>
        </authorList>
    </citation>
    <scope>NUCLEOTIDE SEQUENCE [LARGE SCALE GENOMIC DNA]</scope>
    <source>
        <strain evidence="2">ATCC 50983 / TXsc</strain>
    </source>
</reference>
<accession>C5LCR6</accession>
<evidence type="ECO:0000313" key="2">
    <source>
        <dbReference type="Proteomes" id="UP000007800"/>
    </source>
</evidence>
<name>C5LCR6_PERM5</name>
<dbReference type="EMBL" id="GG680918">
    <property type="protein sequence ID" value="EER05749.1"/>
    <property type="molecule type" value="Genomic_DNA"/>
</dbReference>
<feature type="non-terminal residue" evidence="1">
    <location>
        <position position="88"/>
    </location>
</feature>
<evidence type="ECO:0000313" key="1">
    <source>
        <dbReference type="EMBL" id="EER05749.1"/>
    </source>
</evidence>
<keyword evidence="2" id="KW-1185">Reference proteome</keyword>
<feature type="non-terminal residue" evidence="1">
    <location>
        <position position="1"/>
    </location>
</feature>
<dbReference type="RefSeq" id="XP_002773933.1">
    <property type="nucleotide sequence ID" value="XM_002773887.1"/>
</dbReference>
<dbReference type="AlphaFoldDB" id="C5LCR6"/>